<dbReference type="RefSeq" id="WP_188756723.1">
    <property type="nucleotide sequence ID" value="NZ_BMJY01000014.1"/>
</dbReference>
<dbReference type="Proteomes" id="UP000657592">
    <property type="component" value="Unassembled WGS sequence"/>
</dbReference>
<proteinExistence type="predicted"/>
<name>A0A917IHX5_9MICO</name>
<keyword evidence="2" id="KW-1185">Reference proteome</keyword>
<dbReference type="AlphaFoldDB" id="A0A917IHX5"/>
<evidence type="ECO:0000313" key="2">
    <source>
        <dbReference type="Proteomes" id="UP000657592"/>
    </source>
</evidence>
<reference evidence="1" key="1">
    <citation type="journal article" date="2014" name="Int. J. Syst. Evol. Microbiol.">
        <title>Complete genome sequence of Corynebacterium casei LMG S-19264T (=DSM 44701T), isolated from a smear-ripened cheese.</title>
        <authorList>
            <consortium name="US DOE Joint Genome Institute (JGI-PGF)"/>
            <person name="Walter F."/>
            <person name="Albersmeier A."/>
            <person name="Kalinowski J."/>
            <person name="Ruckert C."/>
        </authorList>
    </citation>
    <scope>NUCLEOTIDE SEQUENCE</scope>
    <source>
        <strain evidence="1">CGMCC 1.15794</strain>
    </source>
</reference>
<reference evidence="1" key="2">
    <citation type="submission" date="2020-09" db="EMBL/GenBank/DDBJ databases">
        <authorList>
            <person name="Sun Q."/>
            <person name="Zhou Y."/>
        </authorList>
    </citation>
    <scope>NUCLEOTIDE SEQUENCE</scope>
    <source>
        <strain evidence="1">CGMCC 1.15794</strain>
    </source>
</reference>
<comment type="caution">
    <text evidence="1">The sequence shown here is derived from an EMBL/GenBank/DDBJ whole genome shotgun (WGS) entry which is preliminary data.</text>
</comment>
<sequence>MSDSPFLVLLGSDPPSVGSPSDAALRDARIVQELLPDLVGRWTGVTRASYLRLVVPDARGDRGPHALVVLDVADASTFTSLRDTRTEGLATSGDRWFLGWERRPGWRGTPTDAAAPYVFLVGMDAPADADEAEIDAFNAFYDDPHVPEVVSVLGYQRGIRYANAWGRVRSGDAPPAYLAAYDGDEDTIRAAEHPDRLSAFTEPGPEVWQRRTTHWRLVYRRVGGFVPLSGTRR</sequence>
<accession>A0A917IHX5</accession>
<gene>
    <name evidence="1" type="ORF">GCM10010921_25850</name>
</gene>
<evidence type="ECO:0000313" key="1">
    <source>
        <dbReference type="EMBL" id="GGH48411.1"/>
    </source>
</evidence>
<dbReference type="EMBL" id="BMJY01000014">
    <property type="protein sequence ID" value="GGH48411.1"/>
    <property type="molecule type" value="Genomic_DNA"/>
</dbReference>
<protein>
    <submittedName>
        <fullName evidence="1">Uncharacterized protein</fullName>
    </submittedName>
</protein>
<organism evidence="1 2">
    <name type="scientific">Microbacterium album</name>
    <dbReference type="NCBI Taxonomy" id="2053191"/>
    <lineage>
        <taxon>Bacteria</taxon>
        <taxon>Bacillati</taxon>
        <taxon>Actinomycetota</taxon>
        <taxon>Actinomycetes</taxon>
        <taxon>Micrococcales</taxon>
        <taxon>Microbacteriaceae</taxon>
        <taxon>Microbacterium</taxon>
    </lineage>
</organism>